<evidence type="ECO:0000313" key="1">
    <source>
        <dbReference type="EMBL" id="ORX38910.1"/>
    </source>
</evidence>
<keyword evidence="2" id="KW-1185">Reference proteome</keyword>
<sequence>MSSSSSSILLSTPPLGSEFDTSINTGGEKINWDDHAAAWFGDRELGFTQSPETTSIDWDSLLPPLTRIDRRASRAKSRLTEHIDDGELAVLDEDYLDETRGDFIGPWTLSFTTFVEQMLCAAMRQTVNQAGEMRQPRRMASGPRILRMKADADLPQVVAEHSLANQPEYGVPPPLENGRRFRDRLRNVARKVRGILIRSQC</sequence>
<dbReference type="EMBL" id="NBSH01000003">
    <property type="protein sequence ID" value="ORX38910.1"/>
    <property type="molecule type" value="Genomic_DNA"/>
</dbReference>
<proteinExistence type="predicted"/>
<dbReference type="InParanoid" id="A0A1Y1ULI7"/>
<comment type="caution">
    <text evidence="1">The sequence shown here is derived from an EMBL/GenBank/DDBJ whole genome shotgun (WGS) entry which is preliminary data.</text>
</comment>
<organism evidence="1 2">
    <name type="scientific">Kockovaella imperatae</name>
    <dbReference type="NCBI Taxonomy" id="4999"/>
    <lineage>
        <taxon>Eukaryota</taxon>
        <taxon>Fungi</taxon>
        <taxon>Dikarya</taxon>
        <taxon>Basidiomycota</taxon>
        <taxon>Agaricomycotina</taxon>
        <taxon>Tremellomycetes</taxon>
        <taxon>Tremellales</taxon>
        <taxon>Cuniculitremaceae</taxon>
        <taxon>Kockovaella</taxon>
    </lineage>
</organism>
<reference evidence="1 2" key="1">
    <citation type="submission" date="2017-03" db="EMBL/GenBank/DDBJ databases">
        <title>Widespread Adenine N6-methylation of Active Genes in Fungi.</title>
        <authorList>
            <consortium name="DOE Joint Genome Institute"/>
            <person name="Mondo S.J."/>
            <person name="Dannebaum R.O."/>
            <person name="Kuo R.C."/>
            <person name="Louie K.B."/>
            <person name="Bewick A.J."/>
            <person name="Labutti K."/>
            <person name="Haridas S."/>
            <person name="Kuo A."/>
            <person name="Salamov A."/>
            <person name="Ahrendt S.R."/>
            <person name="Lau R."/>
            <person name="Bowen B.P."/>
            <person name="Lipzen A."/>
            <person name="Sullivan W."/>
            <person name="Andreopoulos W.B."/>
            <person name="Clum A."/>
            <person name="Lindquist E."/>
            <person name="Daum C."/>
            <person name="Northen T.R."/>
            <person name="Ramamoorthy G."/>
            <person name="Schmitz R.J."/>
            <person name="Gryganskyi A."/>
            <person name="Culley D."/>
            <person name="Magnuson J."/>
            <person name="James T.Y."/>
            <person name="O'Malley M.A."/>
            <person name="Stajich J.E."/>
            <person name="Spatafora J.W."/>
            <person name="Visel A."/>
            <person name="Grigoriev I.V."/>
        </authorList>
    </citation>
    <scope>NUCLEOTIDE SEQUENCE [LARGE SCALE GENOMIC DNA]</scope>
    <source>
        <strain evidence="1 2">NRRL Y-17943</strain>
    </source>
</reference>
<accession>A0A1Y1ULI7</accession>
<protein>
    <submittedName>
        <fullName evidence="1">Uncharacterized protein</fullName>
    </submittedName>
</protein>
<evidence type="ECO:0000313" key="2">
    <source>
        <dbReference type="Proteomes" id="UP000193218"/>
    </source>
</evidence>
<dbReference type="Proteomes" id="UP000193218">
    <property type="component" value="Unassembled WGS sequence"/>
</dbReference>
<dbReference type="AlphaFoldDB" id="A0A1Y1ULI7"/>
<name>A0A1Y1ULI7_9TREE</name>
<dbReference type="RefSeq" id="XP_021872773.1">
    <property type="nucleotide sequence ID" value="XM_022017918.1"/>
</dbReference>
<dbReference type="GeneID" id="33559727"/>
<gene>
    <name evidence="1" type="ORF">BD324DRAFT_649009</name>
</gene>